<sequence>MKGLISIFSLIFLITVALGQEGLARTTNSDSEVKLKVNAISFNTVTLKIVNDEAVHAVTLSEVADEDALADFGSPWAWPEFTLEMVDSYMPFIFRTKSSVELDEVRVILNVNNQGKLVGYEMITEADRGLEQRIAHVLRKLPKCLPVPGYSNYDATDFELIIKR</sequence>
<dbReference type="EMBL" id="FTOP01000003">
    <property type="protein sequence ID" value="SIS71567.1"/>
    <property type="molecule type" value="Genomic_DNA"/>
</dbReference>
<dbReference type="AlphaFoldDB" id="A0A1N7LCQ1"/>
<proteinExistence type="predicted"/>
<reference evidence="2" key="1">
    <citation type="submission" date="2017-01" db="EMBL/GenBank/DDBJ databases">
        <authorList>
            <person name="Varghese N."/>
            <person name="Submissions S."/>
        </authorList>
    </citation>
    <scope>NUCLEOTIDE SEQUENCE [LARGE SCALE GENOMIC DNA]</scope>
    <source>
        <strain evidence="2">DSM 46698</strain>
    </source>
</reference>
<dbReference type="RefSeq" id="WP_076499461.1">
    <property type="nucleotide sequence ID" value="NZ_FTOP01000003.1"/>
</dbReference>
<accession>A0A1N7LCQ1</accession>
<gene>
    <name evidence="1" type="ORF">SAMN05421761_103227</name>
</gene>
<evidence type="ECO:0000313" key="1">
    <source>
        <dbReference type="EMBL" id="SIS71567.1"/>
    </source>
</evidence>
<name>A0A1N7LCQ1_9BACT</name>
<evidence type="ECO:0000313" key="2">
    <source>
        <dbReference type="Proteomes" id="UP000186026"/>
    </source>
</evidence>
<dbReference type="Proteomes" id="UP000186026">
    <property type="component" value="Unassembled WGS sequence"/>
</dbReference>
<keyword evidence="2" id="KW-1185">Reference proteome</keyword>
<protein>
    <submittedName>
        <fullName evidence="1">Uncharacterized protein</fullName>
    </submittedName>
</protein>
<organism evidence="1 2">
    <name type="scientific">Belliella pelovolcani</name>
    <dbReference type="NCBI Taxonomy" id="529505"/>
    <lineage>
        <taxon>Bacteria</taxon>
        <taxon>Pseudomonadati</taxon>
        <taxon>Bacteroidota</taxon>
        <taxon>Cytophagia</taxon>
        <taxon>Cytophagales</taxon>
        <taxon>Cyclobacteriaceae</taxon>
        <taxon>Belliella</taxon>
    </lineage>
</organism>